<feature type="transmembrane region" description="Helical" evidence="9">
    <location>
        <begin position="644"/>
        <end position="662"/>
    </location>
</feature>
<comment type="subcellular location">
    <subcellularLocation>
        <location evidence="1">Endomembrane system</location>
        <topology evidence="1">Multi-pass membrane protein</topology>
    </subcellularLocation>
</comment>
<keyword evidence="8" id="KW-0325">Glycoprotein</keyword>
<feature type="transmembrane region" description="Helical" evidence="9">
    <location>
        <begin position="520"/>
        <end position="538"/>
    </location>
</feature>
<feature type="transmembrane region" description="Helical" evidence="9">
    <location>
        <begin position="934"/>
        <end position="960"/>
    </location>
</feature>
<dbReference type="InterPro" id="IPR011701">
    <property type="entry name" value="MFS"/>
</dbReference>
<comment type="similarity">
    <text evidence="2">Belongs to the major facilitator superfamily.</text>
</comment>
<feature type="transmembrane region" description="Helical" evidence="9">
    <location>
        <begin position="221"/>
        <end position="243"/>
    </location>
</feature>
<feature type="transmembrane region" description="Helical" evidence="9">
    <location>
        <begin position="403"/>
        <end position="424"/>
    </location>
</feature>
<dbReference type="PANTHER" id="PTHR23501:SF92">
    <property type="entry name" value="GLUTATHIONE EXCHANGER 1-RELATED"/>
    <property type="match status" value="1"/>
</dbReference>
<keyword evidence="3" id="KW-0813">Transport</keyword>
<dbReference type="EMBL" id="JAAOAM010000189">
    <property type="protein sequence ID" value="KAF5540714.1"/>
    <property type="molecule type" value="Genomic_DNA"/>
</dbReference>
<evidence type="ECO:0000256" key="8">
    <source>
        <dbReference type="ARBA" id="ARBA00023180"/>
    </source>
</evidence>
<feature type="transmembrane region" description="Helical" evidence="9">
    <location>
        <begin position="430"/>
        <end position="447"/>
    </location>
</feature>
<feature type="transmembrane region" description="Helical" evidence="9">
    <location>
        <begin position="362"/>
        <end position="382"/>
    </location>
</feature>
<feature type="transmembrane region" description="Helical" evidence="9">
    <location>
        <begin position="317"/>
        <end position="342"/>
    </location>
</feature>
<evidence type="ECO:0000256" key="9">
    <source>
        <dbReference type="SAM" id="Phobius"/>
    </source>
</evidence>
<keyword evidence="7 9" id="KW-0472">Membrane</keyword>
<dbReference type="GO" id="GO:0005886">
    <property type="term" value="C:plasma membrane"/>
    <property type="evidence" value="ECO:0007669"/>
    <property type="project" value="TreeGrafter"/>
</dbReference>
<keyword evidence="6" id="KW-0406">Ion transport</keyword>
<evidence type="ECO:0000256" key="5">
    <source>
        <dbReference type="ARBA" id="ARBA00022989"/>
    </source>
</evidence>
<name>A0A8H5MTI7_9HYPO</name>
<gene>
    <name evidence="10" type="ORF">FMEXI_8210</name>
</gene>
<keyword evidence="5 9" id="KW-1133">Transmembrane helix</keyword>
<dbReference type="AlphaFoldDB" id="A0A8H5MTI7"/>
<evidence type="ECO:0000256" key="1">
    <source>
        <dbReference type="ARBA" id="ARBA00004127"/>
    </source>
</evidence>
<feature type="transmembrane region" description="Helical" evidence="9">
    <location>
        <begin position="127"/>
        <end position="144"/>
    </location>
</feature>
<keyword evidence="4 9" id="KW-0812">Transmembrane</keyword>
<protein>
    <submittedName>
        <fullName evidence="10">Major facilitator superfamily transporter SIT family siderophore-iron:H+ symporter</fullName>
    </submittedName>
</protein>
<feature type="transmembrane region" description="Helical" evidence="9">
    <location>
        <begin position="188"/>
        <end position="209"/>
    </location>
</feature>
<dbReference type="PANTHER" id="PTHR23501">
    <property type="entry name" value="MAJOR FACILITATOR SUPERFAMILY"/>
    <property type="match status" value="1"/>
</dbReference>
<feature type="transmembrane region" description="Helical" evidence="9">
    <location>
        <begin position="164"/>
        <end position="181"/>
    </location>
</feature>
<evidence type="ECO:0000256" key="7">
    <source>
        <dbReference type="ARBA" id="ARBA00023136"/>
    </source>
</evidence>
<organism evidence="10 11">
    <name type="scientific">Fusarium mexicanum</name>
    <dbReference type="NCBI Taxonomy" id="751941"/>
    <lineage>
        <taxon>Eukaryota</taxon>
        <taxon>Fungi</taxon>
        <taxon>Dikarya</taxon>
        <taxon>Ascomycota</taxon>
        <taxon>Pezizomycotina</taxon>
        <taxon>Sordariomycetes</taxon>
        <taxon>Hypocreomycetidae</taxon>
        <taxon>Hypocreales</taxon>
        <taxon>Nectriaceae</taxon>
        <taxon>Fusarium</taxon>
        <taxon>Fusarium fujikuroi species complex</taxon>
    </lineage>
</organism>
<feature type="transmembrane region" description="Helical" evidence="9">
    <location>
        <begin position="1012"/>
        <end position="1034"/>
    </location>
</feature>
<feature type="transmembrane region" description="Helical" evidence="9">
    <location>
        <begin position="619"/>
        <end position="637"/>
    </location>
</feature>
<sequence length="1054" mass="116221">MEKDDSHGKAMNVEDAVSHSAGVLLYDDDGNVRNLPVPSCDPNDPLNYGIWRQRLVLLAVCMYGIAGFGVIQSTPLFFGNLIAEYMKETRGTFHPDRIADLASYPSLCMGLGNFFFVPLSMALGRRFAFILSNVIFVASIIWAAKSQSFESHLGARCLQGLTAGISDCLLPIIVLDMSFLYKRSARLIAYWALTAIGSSILLIPIPFIVENAGGNWRLNYWFWLAFAVFAMILIIFCVPETLFNRRAAELSGRIHATDAYGTHRTFASPQAARDAGFDIDDAQSENPTELSYKRQFALFTVQPSPVARFFGAYKDMFLCILVPGTLWVLLFNSMVFGGLVVLSLTYAQRLEMPPWNFSPETVGTVQIGAAIGALFGLGYGELAEPISRYLTKRNGGVREPEHVLPNFILPTIFCFLGMIIYGVVAADPARYSWVGMHAAFALFYFGFSPCFRCLNLQLCFKILHSPLLIANPKMSSETAPLLVAPSSSDVSQNAARPANPKRLSAGVARMAVVSRNLTRAHRIWLFTGIFLVGYAYGLESQVRLAYQSYATSSFDLHSYLSTINVLRNVISVAVQPTAAKVADVFGRFEVIAISTVLYTLGIAIESTAPSVEVFCTGSVIYQTGYTCIVLLLEVLIADFSSMRARVFFSYLPAIPFLINTWISGNITSAVLSTTTWRWGLGMWAIIYPIASLPLLSCLYFLERKTWESESGKESDEIVLVSLKTKKGRSDLFHQLDIIGLVLLVLAFSLILAPLTVAGGTASHWRSWYIILPLVLGFCFMIAFITWEQRGARHPLIPFHLLRDRGVWSALAVRSLLNLAWCTQGNYLYTILIVAFDFSIENATRIISFFSFFGVITGVLAGLVIFKIRRLKFIIVGGTLLFMVAFGVLILYPGGASTSSQDGIIAAQILLGVAGGFFAYPTQASIQASATREHVAILTGLYLSFYNVGSALGTCLSGAIWTQTLYKALKHNLDFQPDETLAKRIYNSPFAVIPDYPVGTAIREAIISSYSSVQRLLCSAGICVCIPMIIFALALRNPRLSEQQVQTEDEENHED</sequence>
<dbReference type="GO" id="GO:0012505">
    <property type="term" value="C:endomembrane system"/>
    <property type="evidence" value="ECO:0007669"/>
    <property type="project" value="UniProtKB-SubCell"/>
</dbReference>
<feature type="transmembrane region" description="Helical" evidence="9">
    <location>
        <begin position="102"/>
        <end position="120"/>
    </location>
</feature>
<feature type="transmembrane region" description="Helical" evidence="9">
    <location>
        <begin position="735"/>
        <end position="754"/>
    </location>
</feature>
<feature type="transmembrane region" description="Helical" evidence="9">
    <location>
        <begin position="55"/>
        <end position="82"/>
    </location>
</feature>
<dbReference type="SUPFAM" id="SSF103473">
    <property type="entry name" value="MFS general substrate transporter"/>
    <property type="match status" value="2"/>
</dbReference>
<dbReference type="GO" id="GO:0006811">
    <property type="term" value="P:monoatomic ion transport"/>
    <property type="evidence" value="ECO:0007669"/>
    <property type="project" value="UniProtKB-KW"/>
</dbReference>
<feature type="transmembrane region" description="Helical" evidence="9">
    <location>
        <begin position="903"/>
        <end position="922"/>
    </location>
</feature>
<reference evidence="10 11" key="1">
    <citation type="submission" date="2020-05" db="EMBL/GenBank/DDBJ databases">
        <title>Identification and distribution of gene clusters putatively required for synthesis of sphingolipid metabolism inhibitors in phylogenetically diverse species of the filamentous fungus Fusarium.</title>
        <authorList>
            <person name="Kim H.-S."/>
            <person name="Busman M."/>
            <person name="Brown D.W."/>
            <person name="Divon H."/>
            <person name="Uhlig S."/>
            <person name="Proctor R.H."/>
        </authorList>
    </citation>
    <scope>NUCLEOTIDE SEQUENCE [LARGE SCALE GENOMIC DNA]</scope>
    <source>
        <strain evidence="10 11">NRRL 53147</strain>
    </source>
</reference>
<feature type="transmembrane region" description="Helical" evidence="9">
    <location>
        <begin position="766"/>
        <end position="786"/>
    </location>
</feature>
<keyword evidence="11" id="KW-1185">Reference proteome</keyword>
<evidence type="ECO:0000256" key="3">
    <source>
        <dbReference type="ARBA" id="ARBA00022448"/>
    </source>
</evidence>
<evidence type="ECO:0000256" key="6">
    <source>
        <dbReference type="ARBA" id="ARBA00023065"/>
    </source>
</evidence>
<feature type="transmembrane region" description="Helical" evidence="9">
    <location>
        <begin position="682"/>
        <end position="701"/>
    </location>
</feature>
<feature type="transmembrane region" description="Helical" evidence="9">
    <location>
        <begin position="872"/>
        <end position="891"/>
    </location>
</feature>
<dbReference type="Proteomes" id="UP000522262">
    <property type="component" value="Unassembled WGS sequence"/>
</dbReference>
<dbReference type="FunFam" id="1.20.1250.20:FF:000197">
    <property type="entry name" value="Siderophore iron transporter 1"/>
    <property type="match status" value="1"/>
</dbReference>
<evidence type="ECO:0000313" key="10">
    <source>
        <dbReference type="EMBL" id="KAF5540714.1"/>
    </source>
</evidence>
<evidence type="ECO:0000256" key="4">
    <source>
        <dbReference type="ARBA" id="ARBA00022692"/>
    </source>
</evidence>
<evidence type="ECO:0000256" key="2">
    <source>
        <dbReference type="ARBA" id="ARBA00008335"/>
    </source>
</evidence>
<dbReference type="InterPro" id="IPR036259">
    <property type="entry name" value="MFS_trans_sf"/>
</dbReference>
<accession>A0A8H5MTI7</accession>
<feature type="transmembrane region" description="Helical" evidence="9">
    <location>
        <begin position="845"/>
        <end position="865"/>
    </location>
</feature>
<evidence type="ECO:0000313" key="11">
    <source>
        <dbReference type="Proteomes" id="UP000522262"/>
    </source>
</evidence>
<proteinExistence type="inferred from homology"/>
<dbReference type="Gene3D" id="1.20.1250.20">
    <property type="entry name" value="MFS general substrate transporter like domains"/>
    <property type="match status" value="3"/>
</dbReference>
<dbReference type="Pfam" id="PF07690">
    <property type="entry name" value="MFS_1"/>
    <property type="match status" value="2"/>
</dbReference>
<comment type="caution">
    <text evidence="10">The sequence shown here is derived from an EMBL/GenBank/DDBJ whole genome shotgun (WGS) entry which is preliminary data.</text>
</comment>
<dbReference type="GO" id="GO:0022857">
    <property type="term" value="F:transmembrane transporter activity"/>
    <property type="evidence" value="ECO:0007669"/>
    <property type="project" value="InterPro"/>
</dbReference>
<feature type="transmembrane region" description="Helical" evidence="9">
    <location>
        <begin position="807"/>
        <end position="833"/>
    </location>
</feature>